<dbReference type="AlphaFoldDB" id="A0A1G6T770"/>
<sequence length="746" mass="81188">MLLLGLGFGAGFLAPYFYVIDQRVAADFAALTWQVPTRVMARPLRLDVGVPMDLAGLRAELDAAGYREDGQGREAGSYGVDGGSVQLTTRAFIDVDGPQSSRSVRVQLAQGKVRSLTNLSGTAVRELRVDPARIATLYGEKREERRLVRLEDVPPLFVMSLQAVEDRDFKHHIGVDFSGIVRAAWINLREGEVRQGASTLTQQLARNLYLSREQALWRKVKEALHALAMERRFSKAQILEAYLNEIFLGQQGNQAIHGVAAAADFWFGRELGQLKPHEIALIIGMIRGPSYYDPRRHPERALTRRNRVLNQMAETGLIDAATAEREAALPLGIKRQVGLAGNRAPSFLALVRTQLERDYKAEDLRGAGLTIHTTLSPLAQSLAERAAREQLAELQTQGRPELQTAVVLTDSERGEVLALVGDREGEGSGFNRALDAQRPVGSLIKPFVYLLALAQPGRFALATPLEDAPIELRLPNGQTWAPTNADDVSHGTVTLLQALAQSYNQATVRLGMELGVDRASRLIEALSGTRPPAHPSLLLGAVDMSPYQMAQLYQFLASGGRLQPLRAVRGVLDAQGSTLTRYEKASDPAQPGDALAARLIGMALQEAARSGTGRRLYAEGLGHLQPAGKTGTSNDSRDSWFAGYTGSHLAVVWVGNDGNAPTGLYGASGAMRVWTDLFKRLPSSPLNVGEDGLEFAWLAADNFALTDEGCPGARRFAFIRGYTPETYDGCPMARVREWFGGGDPEQ</sequence>
<evidence type="ECO:0000256" key="17">
    <source>
        <dbReference type="ARBA" id="ARBA00023268"/>
    </source>
</evidence>
<dbReference type="InterPro" id="IPR001264">
    <property type="entry name" value="Glyco_trans_51"/>
</dbReference>
<dbReference type="InterPro" id="IPR050396">
    <property type="entry name" value="Glycosyltr_51/Transpeptidase"/>
</dbReference>
<dbReference type="InterPro" id="IPR036950">
    <property type="entry name" value="PBP_transglycosylase"/>
</dbReference>
<evidence type="ECO:0000313" key="28">
    <source>
        <dbReference type="EMBL" id="SDD24406.1"/>
    </source>
</evidence>
<dbReference type="Pfam" id="PF00912">
    <property type="entry name" value="Transgly"/>
    <property type="match status" value="1"/>
</dbReference>
<dbReference type="Proteomes" id="UP000199603">
    <property type="component" value="Unassembled WGS sequence"/>
</dbReference>
<evidence type="ECO:0000313" key="29">
    <source>
        <dbReference type="Proteomes" id="UP000199603"/>
    </source>
</evidence>
<organism evidence="28 29">
    <name type="scientific">Aquimonas voraii</name>
    <dbReference type="NCBI Taxonomy" id="265719"/>
    <lineage>
        <taxon>Bacteria</taxon>
        <taxon>Pseudomonadati</taxon>
        <taxon>Pseudomonadota</taxon>
        <taxon>Gammaproteobacteria</taxon>
        <taxon>Lysobacterales</taxon>
        <taxon>Lysobacteraceae</taxon>
        <taxon>Aquimonas</taxon>
    </lineage>
</organism>
<evidence type="ECO:0000256" key="6">
    <source>
        <dbReference type="ARBA" id="ARBA00018637"/>
    </source>
</evidence>
<evidence type="ECO:0000256" key="8">
    <source>
        <dbReference type="ARBA" id="ARBA00022645"/>
    </source>
</evidence>
<proteinExistence type="inferred from homology"/>
<evidence type="ECO:0000259" key="25">
    <source>
        <dbReference type="Pfam" id="PF00905"/>
    </source>
</evidence>
<evidence type="ECO:0000256" key="7">
    <source>
        <dbReference type="ARBA" id="ARBA00022475"/>
    </source>
</evidence>
<evidence type="ECO:0000256" key="3">
    <source>
        <dbReference type="ARBA" id="ARBA00004752"/>
    </source>
</evidence>
<gene>
    <name evidence="28" type="ORF">SAMN04488509_101894</name>
</gene>
<evidence type="ECO:0000256" key="19">
    <source>
        <dbReference type="ARBA" id="ARBA00032454"/>
    </source>
</evidence>
<dbReference type="SUPFAM" id="SSF53955">
    <property type="entry name" value="Lysozyme-like"/>
    <property type="match status" value="1"/>
</dbReference>
<evidence type="ECO:0000259" key="27">
    <source>
        <dbReference type="Pfam" id="PF14814"/>
    </source>
</evidence>
<evidence type="ECO:0000256" key="4">
    <source>
        <dbReference type="ARBA" id="ARBA00007090"/>
    </source>
</evidence>
<dbReference type="InterPro" id="IPR023346">
    <property type="entry name" value="Lysozyme-like_dom_sf"/>
</dbReference>
<dbReference type="Pfam" id="PF14814">
    <property type="entry name" value="UB2H"/>
    <property type="match status" value="1"/>
</dbReference>
<dbReference type="EMBL" id="FNAG01000001">
    <property type="protein sequence ID" value="SDD24406.1"/>
    <property type="molecule type" value="Genomic_DNA"/>
</dbReference>
<evidence type="ECO:0000256" key="15">
    <source>
        <dbReference type="ARBA" id="ARBA00023136"/>
    </source>
</evidence>
<evidence type="ECO:0000256" key="2">
    <source>
        <dbReference type="ARBA" id="ARBA00004236"/>
    </source>
</evidence>
<dbReference type="SUPFAM" id="SSF56601">
    <property type="entry name" value="beta-lactamase/transpeptidase-like"/>
    <property type="match status" value="1"/>
</dbReference>
<dbReference type="InterPro" id="IPR028166">
    <property type="entry name" value="UB2H"/>
</dbReference>
<comment type="similarity">
    <text evidence="5 23">In the N-terminal section; belongs to the glycosyltransferase 51 family.</text>
</comment>
<dbReference type="GO" id="GO:0008658">
    <property type="term" value="F:penicillin binding"/>
    <property type="evidence" value="ECO:0007669"/>
    <property type="project" value="UniProtKB-UniRule"/>
</dbReference>
<evidence type="ECO:0000256" key="10">
    <source>
        <dbReference type="ARBA" id="ARBA00022676"/>
    </source>
</evidence>
<dbReference type="Pfam" id="PF00905">
    <property type="entry name" value="Transpeptidase"/>
    <property type="match status" value="1"/>
</dbReference>
<feature type="domain" description="Glycosyl transferase family 51" evidence="26">
    <location>
        <begin position="135"/>
        <end position="312"/>
    </location>
</feature>
<reference evidence="28 29" key="1">
    <citation type="submission" date="2016-10" db="EMBL/GenBank/DDBJ databases">
        <authorList>
            <person name="de Groot N.N."/>
        </authorList>
    </citation>
    <scope>NUCLEOTIDE SEQUENCE [LARGE SCALE GENOMIC DNA]</scope>
    <source>
        <strain evidence="28 29">DSM 16957</strain>
    </source>
</reference>
<dbReference type="Gene3D" id="3.40.710.10">
    <property type="entry name" value="DD-peptidase/beta-lactamase superfamily"/>
    <property type="match status" value="1"/>
</dbReference>
<evidence type="ECO:0000256" key="21">
    <source>
        <dbReference type="ARBA" id="ARBA00049902"/>
    </source>
</evidence>
<feature type="domain" description="Penicillin-binding protein transpeptidase" evidence="25">
    <location>
        <begin position="405"/>
        <end position="646"/>
    </location>
</feature>
<evidence type="ECO:0000256" key="14">
    <source>
        <dbReference type="ARBA" id="ARBA00022984"/>
    </source>
</evidence>
<keyword evidence="9" id="KW-0645">Protease</keyword>
<protein>
    <recommendedName>
        <fullName evidence="6 22">Penicillin-binding protein 1B</fullName>
        <shortName evidence="23">PBP-1b</shortName>
        <shortName evidence="23">PBP1b</shortName>
    </recommendedName>
    <alternativeName>
        <fullName evidence="19 23">Murein polymerase</fullName>
    </alternativeName>
</protein>
<dbReference type="InterPro" id="IPR012338">
    <property type="entry name" value="Beta-lactam/transpept-like"/>
</dbReference>
<dbReference type="GO" id="GO:0005886">
    <property type="term" value="C:plasma membrane"/>
    <property type="evidence" value="ECO:0007669"/>
    <property type="project" value="UniProtKB-SubCell"/>
</dbReference>
<comment type="catalytic activity">
    <reaction evidence="20">
        <text>Preferential cleavage: (Ac)2-L-Lys-D-Ala-|-D-Ala. Also transpeptidation of peptidyl-alanyl moieties that are N-acyl substituents of D-alanine.</text>
        <dbReference type="EC" id="3.4.16.4"/>
    </reaction>
</comment>
<dbReference type="GO" id="GO:0009002">
    <property type="term" value="F:serine-type D-Ala-D-Ala carboxypeptidase activity"/>
    <property type="evidence" value="ECO:0007669"/>
    <property type="project" value="UniProtKB-EC"/>
</dbReference>
<dbReference type="GO" id="GO:0071555">
    <property type="term" value="P:cell wall organization"/>
    <property type="evidence" value="ECO:0007669"/>
    <property type="project" value="UniProtKB-UniRule"/>
</dbReference>
<dbReference type="PANTHER" id="PTHR32282:SF11">
    <property type="entry name" value="PENICILLIN-BINDING PROTEIN 1B"/>
    <property type="match status" value="1"/>
</dbReference>
<dbReference type="GO" id="GO:0008360">
    <property type="term" value="P:regulation of cell shape"/>
    <property type="evidence" value="ECO:0007669"/>
    <property type="project" value="UniProtKB-UniRule"/>
</dbReference>
<keyword evidence="14 23" id="KW-0573">Peptidoglycan synthesis</keyword>
<evidence type="ECO:0000256" key="20">
    <source>
        <dbReference type="ARBA" id="ARBA00034000"/>
    </source>
</evidence>
<accession>A0A1G6T770</accession>
<dbReference type="GO" id="GO:0006508">
    <property type="term" value="P:proteolysis"/>
    <property type="evidence" value="ECO:0007669"/>
    <property type="project" value="UniProtKB-KW"/>
</dbReference>
<keyword evidence="8" id="KW-0121">Carboxypeptidase</keyword>
<dbReference type="NCBIfam" id="TIGR02071">
    <property type="entry name" value="PBP_1b"/>
    <property type="match status" value="1"/>
</dbReference>
<keyword evidence="12" id="KW-0378">Hydrolase</keyword>
<dbReference type="Gene3D" id="3.30.2060.10">
    <property type="entry name" value="Penicillin-binding protein 1b domain"/>
    <property type="match status" value="1"/>
</dbReference>
<dbReference type="Gene3D" id="1.10.3810.10">
    <property type="entry name" value="Biosynthetic peptidoglycan transglycosylase-like"/>
    <property type="match status" value="1"/>
</dbReference>
<evidence type="ECO:0000259" key="26">
    <source>
        <dbReference type="Pfam" id="PF00912"/>
    </source>
</evidence>
<name>A0A1G6T770_9GAMM</name>
<evidence type="ECO:0000256" key="18">
    <source>
        <dbReference type="ARBA" id="ARBA00023316"/>
    </source>
</evidence>
<feature type="active site" description="Proton donor; for transglycosylase activity" evidence="24">
    <location>
        <position position="165"/>
    </location>
</feature>
<keyword evidence="11 23" id="KW-0808">Transferase</keyword>
<dbReference type="GO" id="GO:0009252">
    <property type="term" value="P:peptidoglycan biosynthetic process"/>
    <property type="evidence" value="ECO:0007669"/>
    <property type="project" value="UniProtKB-UniRule"/>
</dbReference>
<comment type="similarity">
    <text evidence="4 23">In the C-terminal section; belongs to the transpeptidase family.</text>
</comment>
<evidence type="ECO:0000256" key="11">
    <source>
        <dbReference type="ARBA" id="ARBA00022679"/>
    </source>
</evidence>
<keyword evidence="7" id="KW-1003">Cell membrane</keyword>
<comment type="subcellular location">
    <subcellularLocation>
        <location evidence="2">Cell membrane</location>
    </subcellularLocation>
</comment>
<keyword evidence="18 23" id="KW-0961">Cell wall biogenesis/degradation</keyword>
<evidence type="ECO:0000256" key="1">
    <source>
        <dbReference type="ARBA" id="ARBA00002624"/>
    </source>
</evidence>
<evidence type="ECO:0000256" key="23">
    <source>
        <dbReference type="PIRNR" id="PIRNR002799"/>
    </source>
</evidence>
<dbReference type="UniPathway" id="UPA00219"/>
<comment type="function">
    <text evidence="1 23">Cell wall formation. Synthesis of cross-linked peptidoglycan from the lipid intermediates. The enzyme has a penicillin-insensitive transglycosylase N-terminal domain (formation of linear glycan strands) and a penicillin-sensitive transpeptidase C-terminal domain (cross-linking of the peptide subunits).</text>
</comment>
<feature type="active site" description="Acyl-ester intermediate; for transpeptidase activity" evidence="24">
    <location>
        <position position="442"/>
    </location>
</feature>
<keyword evidence="17" id="KW-0511">Multifunctional enzyme</keyword>
<evidence type="ECO:0000256" key="12">
    <source>
        <dbReference type="ARBA" id="ARBA00022801"/>
    </source>
</evidence>
<dbReference type="GO" id="GO:0046677">
    <property type="term" value="P:response to antibiotic"/>
    <property type="evidence" value="ECO:0007669"/>
    <property type="project" value="UniProtKB-UniRule"/>
</dbReference>
<evidence type="ECO:0000256" key="22">
    <source>
        <dbReference type="NCBIfam" id="TIGR02071"/>
    </source>
</evidence>
<keyword evidence="29" id="KW-1185">Reference proteome</keyword>
<dbReference type="GO" id="GO:0009274">
    <property type="term" value="C:peptidoglycan-based cell wall"/>
    <property type="evidence" value="ECO:0007669"/>
    <property type="project" value="UniProtKB-UniRule"/>
</dbReference>
<dbReference type="GO" id="GO:0008955">
    <property type="term" value="F:peptidoglycan glycosyltransferase activity"/>
    <property type="evidence" value="ECO:0007669"/>
    <property type="project" value="UniProtKB-UniRule"/>
</dbReference>
<dbReference type="InterPro" id="IPR001460">
    <property type="entry name" value="PCN-bd_Tpept"/>
</dbReference>
<dbReference type="STRING" id="265719.SAMN04488509_101894"/>
<comment type="pathway">
    <text evidence="3 23">Cell wall biogenesis; peptidoglycan biosynthesis.</text>
</comment>
<keyword evidence="15" id="KW-0472">Membrane</keyword>
<keyword evidence="16" id="KW-0046">Antibiotic resistance</keyword>
<keyword evidence="13 23" id="KW-0133">Cell shape</keyword>
<comment type="catalytic activity">
    <reaction evidence="21">
        <text>[GlcNAc-(1-&gt;4)-Mur2Ac(oyl-L-Ala-gamma-D-Glu-L-Lys-D-Ala-D-Ala)](n)-di-trans,octa-cis-undecaprenyl diphosphate + beta-D-GlcNAc-(1-&gt;4)-Mur2Ac(oyl-L-Ala-gamma-D-Glu-L-Lys-D-Ala-D-Ala)-di-trans,octa-cis-undecaprenyl diphosphate = [GlcNAc-(1-&gt;4)-Mur2Ac(oyl-L-Ala-gamma-D-Glu-L-Lys-D-Ala-D-Ala)](n+1)-di-trans,octa-cis-undecaprenyl diphosphate + di-trans,octa-cis-undecaprenyl diphosphate + H(+)</text>
        <dbReference type="Rhea" id="RHEA:23708"/>
        <dbReference type="Rhea" id="RHEA-COMP:9602"/>
        <dbReference type="Rhea" id="RHEA-COMP:9603"/>
        <dbReference type="ChEBI" id="CHEBI:15378"/>
        <dbReference type="ChEBI" id="CHEBI:58405"/>
        <dbReference type="ChEBI" id="CHEBI:60033"/>
        <dbReference type="ChEBI" id="CHEBI:78435"/>
        <dbReference type="EC" id="2.4.99.28"/>
    </reaction>
</comment>
<dbReference type="InterPro" id="IPR011813">
    <property type="entry name" value="PBP_1b"/>
</dbReference>
<evidence type="ECO:0000256" key="24">
    <source>
        <dbReference type="PIRSR" id="PIRSR002799-1"/>
    </source>
</evidence>
<evidence type="ECO:0000256" key="13">
    <source>
        <dbReference type="ARBA" id="ARBA00022960"/>
    </source>
</evidence>
<feature type="domain" description="Bifunctional transglycosylase second" evidence="27">
    <location>
        <begin position="46"/>
        <end position="124"/>
    </location>
</feature>
<evidence type="ECO:0000256" key="5">
    <source>
        <dbReference type="ARBA" id="ARBA00007739"/>
    </source>
</evidence>
<dbReference type="GO" id="GO:0030288">
    <property type="term" value="C:outer membrane-bounded periplasmic space"/>
    <property type="evidence" value="ECO:0007669"/>
    <property type="project" value="TreeGrafter"/>
</dbReference>
<evidence type="ECO:0000256" key="9">
    <source>
        <dbReference type="ARBA" id="ARBA00022670"/>
    </source>
</evidence>
<keyword evidence="10 23" id="KW-0328">Glycosyltransferase</keyword>
<dbReference type="PIRSF" id="PIRSF002799">
    <property type="entry name" value="PBP_1b"/>
    <property type="match status" value="1"/>
</dbReference>
<evidence type="ECO:0000256" key="16">
    <source>
        <dbReference type="ARBA" id="ARBA00023251"/>
    </source>
</evidence>
<dbReference type="PANTHER" id="PTHR32282">
    <property type="entry name" value="BINDING PROTEIN TRANSPEPTIDASE, PUTATIVE-RELATED"/>
    <property type="match status" value="1"/>
</dbReference>